<dbReference type="PANTHER" id="PTHR36837">
    <property type="entry name" value="POLY(3-HYDROXYALKANOATE) POLYMERASE SUBUNIT PHAC"/>
    <property type="match status" value="1"/>
</dbReference>
<feature type="domain" description="Poly-beta-hydroxybutyrate polymerase N-terminal" evidence="5">
    <location>
        <begin position="112"/>
        <end position="284"/>
    </location>
</feature>
<dbReference type="Gene3D" id="3.40.50.1820">
    <property type="entry name" value="alpha/beta hydrolase"/>
    <property type="match status" value="1"/>
</dbReference>
<dbReference type="InterPro" id="IPR010941">
    <property type="entry name" value="PhaC_N"/>
</dbReference>
<accession>A0A6A7XZU1</accession>
<dbReference type="RefSeq" id="WP_153478086.1">
    <property type="nucleotide sequence ID" value="NZ_VWNA01000001.1"/>
</dbReference>
<protein>
    <submittedName>
        <fullName evidence="6">Class I poly(R)-hydroxyalkanoic acid synthase</fullName>
    </submittedName>
</protein>
<evidence type="ECO:0000256" key="2">
    <source>
        <dbReference type="ARBA" id="ARBA00022490"/>
    </source>
</evidence>
<evidence type="ECO:0000256" key="3">
    <source>
        <dbReference type="ARBA" id="ARBA00022679"/>
    </source>
</evidence>
<dbReference type="GO" id="GO:0042619">
    <property type="term" value="P:poly-hydroxybutyrate biosynthetic process"/>
    <property type="evidence" value="ECO:0007669"/>
    <property type="project" value="InterPro"/>
</dbReference>
<evidence type="ECO:0000313" key="6">
    <source>
        <dbReference type="EMBL" id="MQT11431.1"/>
    </source>
</evidence>
<dbReference type="Pfam" id="PF07167">
    <property type="entry name" value="PhaC_N"/>
    <property type="match status" value="1"/>
</dbReference>
<proteinExistence type="predicted"/>
<keyword evidence="7" id="KW-1185">Reference proteome</keyword>
<dbReference type="SUPFAM" id="SSF53474">
    <property type="entry name" value="alpha/beta-Hydrolases"/>
    <property type="match status" value="1"/>
</dbReference>
<dbReference type="InterPro" id="IPR051321">
    <property type="entry name" value="PHA/PHB_synthase"/>
</dbReference>
<gene>
    <name evidence="6" type="primary">phaC</name>
    <name evidence="6" type="ORF">F0357_01820</name>
</gene>
<organism evidence="6 7">
    <name type="scientific">Segnochrobactrum spirostomi</name>
    <dbReference type="NCBI Taxonomy" id="2608987"/>
    <lineage>
        <taxon>Bacteria</taxon>
        <taxon>Pseudomonadati</taxon>
        <taxon>Pseudomonadota</taxon>
        <taxon>Alphaproteobacteria</taxon>
        <taxon>Hyphomicrobiales</taxon>
        <taxon>Segnochrobactraceae</taxon>
        <taxon>Segnochrobactrum</taxon>
    </lineage>
</organism>
<dbReference type="InterPro" id="IPR010963">
    <property type="entry name" value="PHA_synth_I"/>
</dbReference>
<keyword evidence="3" id="KW-0808">Transferase</keyword>
<dbReference type="GO" id="GO:0016746">
    <property type="term" value="F:acyltransferase activity"/>
    <property type="evidence" value="ECO:0007669"/>
    <property type="project" value="UniProtKB-KW"/>
</dbReference>
<comment type="subcellular location">
    <subcellularLocation>
        <location evidence="1">Cytoplasm</location>
    </subcellularLocation>
</comment>
<dbReference type="GO" id="GO:0005737">
    <property type="term" value="C:cytoplasm"/>
    <property type="evidence" value="ECO:0007669"/>
    <property type="project" value="UniProtKB-SubCell"/>
</dbReference>
<keyword evidence="2" id="KW-0963">Cytoplasm</keyword>
<evidence type="ECO:0000259" key="5">
    <source>
        <dbReference type="Pfam" id="PF07167"/>
    </source>
</evidence>
<name>A0A6A7XZU1_9HYPH</name>
<reference evidence="6 7" key="1">
    <citation type="submission" date="2019-09" db="EMBL/GenBank/DDBJ databases">
        <title>Segnochrobactrum spirostomi gen. nov., sp. nov., isolated from the ciliate Spirostomum cf. yagiui and description of a novel family, Segnochrobactraceae fam. nov. within the order Rhizobiales of the class Alphaproteobacteria.</title>
        <authorList>
            <person name="Akter S."/>
            <person name="Shazib S.U.A."/>
            <person name="Shin M.K."/>
        </authorList>
    </citation>
    <scope>NUCLEOTIDE SEQUENCE [LARGE SCALE GENOMIC DNA]</scope>
    <source>
        <strain evidence="6 7">Sp-1</strain>
    </source>
</reference>
<dbReference type="AlphaFoldDB" id="A0A6A7XZU1"/>
<keyword evidence="4" id="KW-0012">Acyltransferase</keyword>
<dbReference type="EMBL" id="VWNA01000001">
    <property type="protein sequence ID" value="MQT11431.1"/>
    <property type="molecule type" value="Genomic_DNA"/>
</dbReference>
<evidence type="ECO:0000256" key="1">
    <source>
        <dbReference type="ARBA" id="ARBA00004496"/>
    </source>
</evidence>
<dbReference type="Proteomes" id="UP000332515">
    <property type="component" value="Unassembled WGS sequence"/>
</dbReference>
<dbReference type="InterPro" id="IPR029058">
    <property type="entry name" value="AB_hydrolase_fold"/>
</dbReference>
<dbReference type="PANTHER" id="PTHR36837:SF5">
    <property type="entry name" value="POLY-3-HYDROXYBUTYRATE SYNTHASE"/>
    <property type="match status" value="1"/>
</dbReference>
<sequence>MTERADNPLFQYVIKNPEALAQNIARFIEEGGRAAAAYIEPREKGETRTRVSDELAEVLKTIGQIGEFWLSDPKRAIEAQARLWTGYMSLWDQSLRRMMGEPSQPAVEPDPKDKRFKDPEWSQNQFFDFLKQAYLITSRWADSLVEDASEVDDHTRHKAAFYIRQIANAISPSNFILTNPELLRETVSSNGENLVRGMKMLAEDIKAGHGELKLRQTDKSKFALGRNLAMTPGKVVAQNRLRQLIQYSPTTDTVRKRPLVIVPPWINKYYILDLTPEKSLVRWLVDQGHTVFMVSWVNPDAGLASVSFEDYMREGILETLDAVTAATGEEEVDVTGYCVGGTLLAVALAHMANTGDKRVRTASFLTAQTDFTHAGDLKVFVDEEQLCVLEARMQERGYLDGAVMANTFNLLRSNDLLWPYVVNNYMLGKEPFPFDLLYWNSDSTRMPAANHAFYMRKFYLENAFAAGKLSIDGAPLLLKKIKQPAYHLATREDHIAPAKSVFTGAARFGGPVRFVMAGSGHIAGVCNPPALKKYQHWTGPKPKGEFEDWLPTATEHPGSWWPDWDHWLKSHDRDTVPARIPGTGGLKAIEDAPGSYVRAQGA</sequence>
<evidence type="ECO:0000256" key="4">
    <source>
        <dbReference type="ARBA" id="ARBA00023315"/>
    </source>
</evidence>
<evidence type="ECO:0000313" key="7">
    <source>
        <dbReference type="Proteomes" id="UP000332515"/>
    </source>
</evidence>
<dbReference type="NCBIfam" id="TIGR01838">
    <property type="entry name" value="PHA_synth_I"/>
    <property type="match status" value="1"/>
</dbReference>
<comment type="caution">
    <text evidence="6">The sequence shown here is derived from an EMBL/GenBank/DDBJ whole genome shotgun (WGS) entry which is preliminary data.</text>
</comment>